<reference evidence="1" key="1">
    <citation type="journal article" date="2021" name="Nat. Microbiol.">
        <title>Cocultivation of an ultrasmall environmental parasitic bacterium with lytic ability against bacteria associated with wastewater foams.</title>
        <authorList>
            <person name="Batinovic S."/>
            <person name="Rose J.J.A."/>
            <person name="Ratcliffe J."/>
            <person name="Seviour R.J."/>
            <person name="Petrovski S."/>
        </authorList>
    </citation>
    <scope>NUCLEOTIDE SEQUENCE</scope>
    <source>
        <strain evidence="1">JR1</strain>
    </source>
</reference>
<keyword evidence="2" id="KW-1185">Reference proteome</keyword>
<dbReference type="EMBL" id="CP045921">
    <property type="protein sequence ID" value="QHN42333.1"/>
    <property type="molecule type" value="Genomic_DNA"/>
</dbReference>
<evidence type="ECO:0000313" key="2">
    <source>
        <dbReference type="Proteomes" id="UP001059824"/>
    </source>
</evidence>
<organism evidence="1 2">
    <name type="scientific">Candidatus Mycosynbacter amalyticus</name>
    <dbReference type="NCBI Taxonomy" id="2665156"/>
    <lineage>
        <taxon>Bacteria</taxon>
        <taxon>Candidatus Saccharimonadota</taxon>
        <taxon>Candidatus Saccharimonadota incertae sedis</taxon>
        <taxon>Candidatus Mycosynbacter</taxon>
    </lineage>
</organism>
<sequence>MAFGETRLQTVRPEEVLLAPDASGRLAREITFAAQNLDEIDAALADHVNGDMTVQVNELLDSRRQIACEQQAARAIYEVMNFGEYEEEVA</sequence>
<dbReference type="RefSeq" id="WP_260763608.1">
    <property type="nucleotide sequence ID" value="NZ_CP045921.1"/>
</dbReference>
<protein>
    <submittedName>
        <fullName evidence="1">Uncharacterized protein</fullName>
    </submittedName>
</protein>
<evidence type="ECO:0000313" key="1">
    <source>
        <dbReference type="EMBL" id="QHN42333.1"/>
    </source>
</evidence>
<proteinExistence type="predicted"/>
<gene>
    <name evidence="1" type="ORF">GII36_00475</name>
</gene>
<dbReference type="AlphaFoldDB" id="A0A857MIF6"/>
<name>A0A857MIF6_9BACT</name>
<dbReference type="Proteomes" id="UP001059824">
    <property type="component" value="Chromosome"/>
</dbReference>
<dbReference type="KEGG" id="mama:GII36_00475"/>
<accession>A0A857MIF6</accession>